<dbReference type="GO" id="GO:0045454">
    <property type="term" value="P:cell redox homeostasis"/>
    <property type="evidence" value="ECO:0007669"/>
    <property type="project" value="TreeGrafter"/>
</dbReference>
<comment type="function">
    <text evidence="11">Acts as a transcriptional regulator. Probably redox-responsive. The apo- but not holo-form probably binds DNA.</text>
</comment>
<dbReference type="InterPro" id="IPR003482">
    <property type="entry name" value="Whib"/>
</dbReference>
<evidence type="ECO:0000256" key="3">
    <source>
        <dbReference type="ARBA" id="ARBA00022485"/>
    </source>
</evidence>
<keyword evidence="6 11" id="KW-0411">Iron-sulfur</keyword>
<feature type="binding site" evidence="11">
    <location>
        <position position="37"/>
    </location>
    <ligand>
        <name>[4Fe-4S] cluster</name>
        <dbReference type="ChEBI" id="CHEBI:49883"/>
    </ligand>
</feature>
<dbReference type="PANTHER" id="PTHR38839:SF6">
    <property type="entry name" value="TRANSCRIPTIONAL REGULATOR WHIB1"/>
    <property type="match status" value="1"/>
</dbReference>
<gene>
    <name evidence="11" type="primary">whiB</name>
    <name evidence="14" type="ORF">GCM10010226_22540</name>
</gene>
<sequence length="91" mass="10104">MNWRETAACRSEDPELFFPIGDEGLSQRQIEQARSVCRRCPVMRACGSWAVRHGEKYGVWGAMTAGERRSLRLGPGAASGSRDFRNLSSDA</sequence>
<keyword evidence="15" id="KW-1185">Reference proteome</keyword>
<proteinExistence type="inferred from homology"/>
<accession>A0A918H872</accession>
<keyword evidence="7 11" id="KW-0805">Transcription regulation</keyword>
<dbReference type="GO" id="GO:0005737">
    <property type="term" value="C:cytoplasm"/>
    <property type="evidence" value="ECO:0007669"/>
    <property type="project" value="UniProtKB-SubCell"/>
</dbReference>
<dbReference type="GO" id="GO:0035731">
    <property type="term" value="F:dinitrosyl-iron complex binding"/>
    <property type="evidence" value="ECO:0007669"/>
    <property type="project" value="UniProtKB-UniRule"/>
</dbReference>
<keyword evidence="3 11" id="KW-0004">4Fe-4S</keyword>
<comment type="similarity">
    <text evidence="2 11">Belongs to the WhiB family.</text>
</comment>
<keyword evidence="9 11" id="KW-1015">Disulfide bond</keyword>
<evidence type="ECO:0000313" key="14">
    <source>
        <dbReference type="EMBL" id="GGT45294.1"/>
    </source>
</evidence>
<evidence type="ECO:0000256" key="10">
    <source>
        <dbReference type="ARBA" id="ARBA00023163"/>
    </source>
</evidence>
<evidence type="ECO:0000313" key="15">
    <source>
        <dbReference type="Proteomes" id="UP000646776"/>
    </source>
</evidence>
<dbReference type="PANTHER" id="PTHR38839">
    <property type="entry name" value="TRANSCRIPTIONAL REGULATOR WHID-RELATED"/>
    <property type="match status" value="1"/>
</dbReference>
<keyword evidence="11" id="KW-0963">Cytoplasm</keyword>
<evidence type="ECO:0000259" key="13">
    <source>
        <dbReference type="PROSITE" id="PS51674"/>
    </source>
</evidence>
<feature type="binding site" evidence="11">
    <location>
        <position position="40"/>
    </location>
    <ligand>
        <name>[4Fe-4S] cluster</name>
        <dbReference type="ChEBI" id="CHEBI:49883"/>
    </ligand>
</feature>
<dbReference type="InterPro" id="IPR034768">
    <property type="entry name" value="4FE4S_WBL"/>
</dbReference>
<dbReference type="GO" id="GO:0045892">
    <property type="term" value="P:negative regulation of DNA-templated transcription"/>
    <property type="evidence" value="ECO:0007669"/>
    <property type="project" value="TreeGrafter"/>
</dbReference>
<keyword evidence="4 11" id="KW-0479">Metal-binding</keyword>
<dbReference type="GO" id="GO:0003677">
    <property type="term" value="F:DNA binding"/>
    <property type="evidence" value="ECO:0007669"/>
    <property type="project" value="UniProtKB-UniRule"/>
</dbReference>
<comment type="PTM">
    <text evidence="11">The Fe-S cluster can be nitrosylated by nitric oxide (NO).</text>
</comment>
<dbReference type="Pfam" id="PF02467">
    <property type="entry name" value="Whib"/>
    <property type="match status" value="1"/>
</dbReference>
<comment type="caution">
    <text evidence="14">The sequence shown here is derived from an EMBL/GenBank/DDBJ whole genome shotgun (WGS) entry which is preliminary data.</text>
</comment>
<comment type="subcellular location">
    <subcellularLocation>
        <location evidence="1 11">Cytoplasm</location>
    </subcellularLocation>
</comment>
<evidence type="ECO:0000256" key="8">
    <source>
        <dbReference type="ARBA" id="ARBA00023125"/>
    </source>
</evidence>
<dbReference type="GO" id="GO:0046872">
    <property type="term" value="F:metal ion binding"/>
    <property type="evidence" value="ECO:0007669"/>
    <property type="project" value="UniProtKB-KW"/>
</dbReference>
<reference evidence="14" key="1">
    <citation type="journal article" date="2014" name="Int. J. Syst. Evol. Microbiol.">
        <title>Complete genome sequence of Corynebacterium casei LMG S-19264T (=DSM 44701T), isolated from a smear-ripened cheese.</title>
        <authorList>
            <consortium name="US DOE Joint Genome Institute (JGI-PGF)"/>
            <person name="Walter F."/>
            <person name="Albersmeier A."/>
            <person name="Kalinowski J."/>
            <person name="Ruckert C."/>
        </authorList>
    </citation>
    <scope>NUCLEOTIDE SEQUENCE</scope>
    <source>
        <strain evidence="14">JCM 4125</strain>
    </source>
</reference>
<keyword evidence="10 11" id="KW-0804">Transcription</keyword>
<keyword evidence="8 11" id="KW-0238">DNA-binding</keyword>
<evidence type="ECO:0000256" key="2">
    <source>
        <dbReference type="ARBA" id="ARBA00006597"/>
    </source>
</evidence>
<evidence type="ECO:0000256" key="4">
    <source>
        <dbReference type="ARBA" id="ARBA00022723"/>
    </source>
</evidence>
<dbReference type="GO" id="GO:0047134">
    <property type="term" value="F:protein-disulfide reductase [NAD(P)H] activity"/>
    <property type="evidence" value="ECO:0007669"/>
    <property type="project" value="TreeGrafter"/>
</dbReference>
<organism evidence="14 15">
    <name type="scientific">Streptomyces phaeofaciens</name>
    <dbReference type="NCBI Taxonomy" id="68254"/>
    <lineage>
        <taxon>Bacteria</taxon>
        <taxon>Bacillati</taxon>
        <taxon>Actinomycetota</taxon>
        <taxon>Actinomycetes</taxon>
        <taxon>Kitasatosporales</taxon>
        <taxon>Streptomycetaceae</taxon>
        <taxon>Streptomyces</taxon>
    </lineage>
</organism>
<protein>
    <recommendedName>
        <fullName evidence="11">Transcriptional regulator WhiB</fullName>
    </recommendedName>
</protein>
<evidence type="ECO:0000256" key="11">
    <source>
        <dbReference type="HAMAP-Rule" id="MF_01479"/>
    </source>
</evidence>
<feature type="binding site" evidence="11">
    <location>
        <position position="9"/>
    </location>
    <ligand>
        <name>[4Fe-4S] cluster</name>
        <dbReference type="ChEBI" id="CHEBI:49883"/>
    </ligand>
</feature>
<dbReference type="GO" id="GO:0051539">
    <property type="term" value="F:4 iron, 4 sulfur cluster binding"/>
    <property type="evidence" value="ECO:0007669"/>
    <property type="project" value="UniProtKB-UniRule"/>
</dbReference>
<dbReference type="Proteomes" id="UP000646776">
    <property type="component" value="Unassembled WGS sequence"/>
</dbReference>
<dbReference type="RefSeq" id="WP_189710348.1">
    <property type="nucleotide sequence ID" value="NZ_BMSA01000004.1"/>
</dbReference>
<reference evidence="14" key="2">
    <citation type="submission" date="2020-09" db="EMBL/GenBank/DDBJ databases">
        <authorList>
            <person name="Sun Q."/>
            <person name="Ohkuma M."/>
        </authorList>
    </citation>
    <scope>NUCLEOTIDE SEQUENCE</scope>
    <source>
        <strain evidence="14">JCM 4125</strain>
    </source>
</reference>
<comment type="cofactor">
    <cofactor evidence="11">
        <name>[4Fe-4S] cluster</name>
        <dbReference type="ChEBI" id="CHEBI:49883"/>
    </cofactor>
    <text evidence="11">Binds 1 [4Fe-4S] cluster per subunit. Following nitrosylation of the [4Fe-4S] cluster binds 1 [4Fe-8(NO)] cluster per subunit.</text>
</comment>
<evidence type="ECO:0000256" key="9">
    <source>
        <dbReference type="ARBA" id="ARBA00023157"/>
    </source>
</evidence>
<feature type="region of interest" description="Disordered" evidence="12">
    <location>
        <begin position="72"/>
        <end position="91"/>
    </location>
</feature>
<comment type="PTM">
    <text evidence="11">Upon Fe-S cluster removal intramolecular disulfide bonds are formed.</text>
</comment>
<dbReference type="PROSITE" id="PS51674">
    <property type="entry name" value="4FE4S_WBL"/>
    <property type="match status" value="1"/>
</dbReference>
<keyword evidence="5 11" id="KW-0408">Iron</keyword>
<dbReference type="HAMAP" id="MF_01479">
    <property type="entry name" value="WhiB"/>
    <property type="match status" value="1"/>
</dbReference>
<name>A0A918H872_9ACTN</name>
<feature type="binding site" evidence="11">
    <location>
        <position position="46"/>
    </location>
    <ligand>
        <name>[4Fe-4S] cluster</name>
        <dbReference type="ChEBI" id="CHEBI:49883"/>
    </ligand>
</feature>
<evidence type="ECO:0000256" key="7">
    <source>
        <dbReference type="ARBA" id="ARBA00023015"/>
    </source>
</evidence>
<evidence type="ECO:0000256" key="5">
    <source>
        <dbReference type="ARBA" id="ARBA00023004"/>
    </source>
</evidence>
<dbReference type="AlphaFoldDB" id="A0A918H872"/>
<feature type="domain" description="4Fe-4S Wbl-type" evidence="13">
    <location>
        <begin position="8"/>
        <end position="70"/>
    </location>
</feature>
<evidence type="ECO:0000256" key="1">
    <source>
        <dbReference type="ARBA" id="ARBA00004496"/>
    </source>
</evidence>
<evidence type="ECO:0000256" key="12">
    <source>
        <dbReference type="SAM" id="MobiDB-lite"/>
    </source>
</evidence>
<dbReference type="EMBL" id="BMSA01000004">
    <property type="protein sequence ID" value="GGT45294.1"/>
    <property type="molecule type" value="Genomic_DNA"/>
</dbReference>
<evidence type="ECO:0000256" key="6">
    <source>
        <dbReference type="ARBA" id="ARBA00023014"/>
    </source>
</evidence>